<organism evidence="6">
    <name type="scientific">Conus victoriae</name>
    <name type="common">Queen Victoria cone</name>
    <dbReference type="NCBI Taxonomy" id="319920"/>
    <lineage>
        <taxon>Eukaryota</taxon>
        <taxon>Metazoa</taxon>
        <taxon>Spiralia</taxon>
        <taxon>Lophotrochozoa</taxon>
        <taxon>Mollusca</taxon>
        <taxon>Gastropoda</taxon>
        <taxon>Caenogastropoda</taxon>
        <taxon>Neogastropoda</taxon>
        <taxon>Conoidea</taxon>
        <taxon>Conidae</taxon>
        <taxon>Conus</taxon>
        <taxon>Cylinder</taxon>
    </lineage>
</organism>
<evidence type="ECO:0000256" key="5">
    <source>
        <dbReference type="SAM" id="SignalP"/>
    </source>
</evidence>
<evidence type="ECO:0000256" key="3">
    <source>
        <dbReference type="ARBA" id="ARBA00022656"/>
    </source>
</evidence>
<dbReference type="GO" id="GO:0090729">
    <property type="term" value="F:toxin activity"/>
    <property type="evidence" value="ECO:0007669"/>
    <property type="project" value="UniProtKB-KW"/>
</dbReference>
<proteinExistence type="evidence at transcript level"/>
<dbReference type="EMBL" id="GAIH01000066">
    <property type="protein sequence ID" value="JAB84651.1"/>
    <property type="molecule type" value="mRNA"/>
</dbReference>
<evidence type="ECO:0000256" key="4">
    <source>
        <dbReference type="ARBA" id="ARBA00022729"/>
    </source>
</evidence>
<evidence type="ECO:0000256" key="1">
    <source>
        <dbReference type="ARBA" id="ARBA00004613"/>
    </source>
</evidence>
<keyword evidence="3" id="KW-0800">Toxin</keyword>
<name>W4VRZ0_CONVC</name>
<feature type="chain" id="PRO_5004850987" evidence="5">
    <location>
        <begin position="20"/>
        <end position="73"/>
    </location>
</feature>
<protein>
    <submittedName>
        <fullName evidence="6">O2_Vc6.23 prepropeptide</fullName>
    </submittedName>
</protein>
<dbReference type="InterPro" id="IPR004214">
    <property type="entry name" value="Conotoxin"/>
</dbReference>
<keyword evidence="4 5" id="KW-0732">Signal</keyword>
<keyword evidence="2" id="KW-0964">Secreted</keyword>
<dbReference type="AlphaFoldDB" id="W4VRZ0"/>
<reference evidence="6" key="2">
    <citation type="submission" date="2015-04" db="EMBL/GenBank/DDBJ databases">
        <authorList>
            <person name="Robinson S.D."/>
            <person name="Li Q."/>
            <person name="Bandyopadhyay P.K."/>
            <person name="Gajewiak J."/>
            <person name="Yandell M."/>
            <person name="Papenfuss A.T."/>
            <person name="Purcell A.W."/>
            <person name="Olivera B.M."/>
            <person name="Norton R.S."/>
            <person name="Safavi-Hemami H."/>
        </authorList>
    </citation>
    <scope>NUCLEOTIDE SEQUENCE</scope>
    <source>
        <tissue evidence="6">Venom gland</tissue>
    </source>
</reference>
<dbReference type="GO" id="GO:0008200">
    <property type="term" value="F:ion channel inhibitor activity"/>
    <property type="evidence" value="ECO:0007669"/>
    <property type="project" value="InterPro"/>
</dbReference>
<dbReference type="Pfam" id="PF02950">
    <property type="entry name" value="Conotoxin"/>
    <property type="match status" value="1"/>
</dbReference>
<dbReference type="GO" id="GO:0005576">
    <property type="term" value="C:extracellular region"/>
    <property type="evidence" value="ECO:0007669"/>
    <property type="project" value="UniProtKB-SubCell"/>
</dbReference>
<accession>W4VRZ0</accession>
<evidence type="ECO:0000313" key="6">
    <source>
        <dbReference type="EMBL" id="JAB84651.1"/>
    </source>
</evidence>
<sequence length="73" mass="8347">MQKLTILLLVTAVLLSTQAMIEDGGEKRPKEKIIFLSKGKRNAGRWKRDCKWWPYNCSGKEECCSGYCVGYCL</sequence>
<feature type="signal peptide" evidence="5">
    <location>
        <begin position="1"/>
        <end position="19"/>
    </location>
</feature>
<comment type="subcellular location">
    <subcellularLocation>
        <location evidence="1">Secreted</location>
    </subcellularLocation>
</comment>
<reference evidence="6" key="1">
    <citation type="journal article" date="2014" name="PLoS ONE">
        <title>Diversity of conotoxin gene superfamilies in the venomous snail, Conus victoriae.</title>
        <authorList>
            <person name="Robinson S.D."/>
            <person name="Safavi-Hemami H."/>
            <person name="McIntosh L.D."/>
            <person name="Purcell A.W."/>
            <person name="Norton R.S."/>
            <person name="Papenfuss A.T."/>
        </authorList>
    </citation>
    <scope>NUCLEOTIDE SEQUENCE</scope>
    <source>
        <tissue evidence="6">Venom gland</tissue>
    </source>
</reference>
<evidence type="ECO:0000256" key="2">
    <source>
        <dbReference type="ARBA" id="ARBA00022525"/>
    </source>
</evidence>